<evidence type="ECO:0000256" key="1">
    <source>
        <dbReference type="ARBA" id="ARBA00006739"/>
    </source>
</evidence>
<dbReference type="EMBL" id="JARRTL010000006">
    <property type="protein sequence ID" value="MEC0484064.1"/>
    <property type="molecule type" value="Genomic_DNA"/>
</dbReference>
<dbReference type="GO" id="GO:0016758">
    <property type="term" value="F:hexosyltransferase activity"/>
    <property type="evidence" value="ECO:0007669"/>
    <property type="project" value="UniProtKB-ARBA"/>
</dbReference>
<reference evidence="3 5" key="1">
    <citation type="journal article" date="2015" name="Int. J. Syst. Evol. Microbiol.">
        <title>Bacillus glycinifermentans sp. nov., isolated from fermented soybean paste.</title>
        <authorList>
            <person name="Kim S.J."/>
            <person name="Dunlap C.A."/>
            <person name="Kwon S.W."/>
            <person name="Rooney A.P."/>
        </authorList>
    </citation>
    <scope>NUCLEOTIDE SEQUENCE [LARGE SCALE GENOMIC DNA]</scope>
    <source>
        <strain evidence="3 5">GO-13</strain>
    </source>
</reference>
<organism evidence="3 5">
    <name type="scientific">Bacillus glycinifermentans</name>
    <dbReference type="NCBI Taxonomy" id="1664069"/>
    <lineage>
        <taxon>Bacteria</taxon>
        <taxon>Bacillati</taxon>
        <taxon>Bacillota</taxon>
        <taxon>Bacilli</taxon>
        <taxon>Bacillales</taxon>
        <taxon>Bacillaceae</taxon>
        <taxon>Bacillus</taxon>
    </lineage>
</organism>
<sequence>MNINRLFNFKRTEKEEDILQKHGFQVLNREALEEKKEVAVVVPVYNAEKYLKETVDSVIRQNFGFHRISLILVDDCSTDRSREILNEYADLYENITVVLLETNTGTPAHPRNLGIELANAKYITFLDADDWFAPNGILSLYKILEESQVNYAVGKTIQVEAGGQKIIGKYESVKKRLNVSPLSIRHIFYHLGPRARMMRLDFIKENKIRFPEMKFAEDKQFFMDVLFNCSEISTTTDPVYYLNRLDENNGSLTKQTNIIEKTDSNIAVMKYVLSKKLDKDIEKMAINRLVEFDAITRLFDRHHFLKSESKEEYYEKFKEILGILKKTKYDISETFFKPMHKIAFDLLKEKRYDEIEQLFRWSKKEPNKKIVIKGDTAYYEGPLKDEAYKLIEIPLYAEVNSHEFIDDVFVMNFSAYGKQRVNINGIQFQHREKANIDHDFNVSAEADGSYSLKLTLQQLADLRAGGYVMYLVYNDYERINLIKDTDVKSEKDINQKSYIFYKTVKGNISLKIK</sequence>
<keyword evidence="3" id="KW-0808">Transferase</keyword>
<dbReference type="PANTHER" id="PTHR22916">
    <property type="entry name" value="GLYCOSYLTRANSFERASE"/>
    <property type="match status" value="1"/>
</dbReference>
<protein>
    <submittedName>
        <fullName evidence="3">Glycosyl transferase</fullName>
    </submittedName>
    <submittedName>
        <fullName evidence="4">Glycosyltransferase family 2 protein</fullName>
        <ecNumber evidence="4">2.4.-.-</ecNumber>
    </submittedName>
</protein>
<evidence type="ECO:0000259" key="2">
    <source>
        <dbReference type="Pfam" id="PF00535"/>
    </source>
</evidence>
<dbReference type="AlphaFoldDB" id="A0A0T6BKF1"/>
<dbReference type="EMBL" id="LECW02000045">
    <property type="protein sequence ID" value="KRT90365.1"/>
    <property type="molecule type" value="Genomic_DNA"/>
</dbReference>
<dbReference type="Pfam" id="PF00535">
    <property type="entry name" value="Glycos_transf_2"/>
    <property type="match status" value="1"/>
</dbReference>
<dbReference type="SUPFAM" id="SSF53448">
    <property type="entry name" value="Nucleotide-diphospho-sugar transferases"/>
    <property type="match status" value="1"/>
</dbReference>
<dbReference type="Proteomes" id="UP001341297">
    <property type="component" value="Unassembled WGS sequence"/>
</dbReference>
<dbReference type="EC" id="2.4.-.-" evidence="4"/>
<evidence type="ECO:0000313" key="4">
    <source>
        <dbReference type="EMBL" id="MEC0484064.1"/>
    </source>
</evidence>
<dbReference type="RefSeq" id="WP_048356062.1">
    <property type="nucleotide sequence ID" value="NZ_CP023481.1"/>
</dbReference>
<dbReference type="Gene3D" id="3.90.550.10">
    <property type="entry name" value="Spore Coat Polysaccharide Biosynthesis Protein SpsA, Chain A"/>
    <property type="match status" value="1"/>
</dbReference>
<reference evidence="3" key="2">
    <citation type="submission" date="2015-10" db="EMBL/GenBank/DDBJ databases">
        <authorList>
            <person name="Gilbert D.G."/>
        </authorList>
    </citation>
    <scope>NUCLEOTIDE SEQUENCE</scope>
    <source>
        <strain evidence="3">GO-13</strain>
    </source>
</reference>
<evidence type="ECO:0000313" key="3">
    <source>
        <dbReference type="EMBL" id="KRT90365.1"/>
    </source>
</evidence>
<comment type="similarity">
    <text evidence="1">Belongs to the glycosyltransferase 2 family.</text>
</comment>
<feature type="domain" description="Glycosyltransferase 2-like" evidence="2">
    <location>
        <begin position="40"/>
        <end position="170"/>
    </location>
</feature>
<gene>
    <name evidence="3" type="ORF">AB447_207230</name>
    <name evidence="4" type="ORF">P8828_04235</name>
</gene>
<dbReference type="InterPro" id="IPR001173">
    <property type="entry name" value="Glyco_trans_2-like"/>
</dbReference>
<dbReference type="CDD" id="cd00761">
    <property type="entry name" value="Glyco_tranf_GTA_type"/>
    <property type="match status" value="1"/>
</dbReference>
<name>A0A0T6BKF1_9BACI</name>
<evidence type="ECO:0000313" key="6">
    <source>
        <dbReference type="Proteomes" id="UP001341297"/>
    </source>
</evidence>
<keyword evidence="6" id="KW-1185">Reference proteome</keyword>
<dbReference type="OrthoDB" id="396512at2"/>
<evidence type="ECO:0000313" key="5">
    <source>
        <dbReference type="Proteomes" id="UP000036168"/>
    </source>
</evidence>
<keyword evidence="4" id="KW-0328">Glycosyltransferase</keyword>
<proteinExistence type="inferred from homology"/>
<dbReference type="PANTHER" id="PTHR22916:SF3">
    <property type="entry name" value="UDP-GLCNAC:BETAGAL BETA-1,3-N-ACETYLGLUCOSAMINYLTRANSFERASE-LIKE PROTEIN 1"/>
    <property type="match status" value="1"/>
</dbReference>
<dbReference type="Proteomes" id="UP000036168">
    <property type="component" value="Unassembled WGS sequence"/>
</dbReference>
<accession>A0A0T6BKF1</accession>
<comment type="caution">
    <text evidence="3">The sequence shown here is derived from an EMBL/GenBank/DDBJ whole genome shotgun (WGS) entry which is preliminary data.</text>
</comment>
<dbReference type="InterPro" id="IPR029044">
    <property type="entry name" value="Nucleotide-diphossugar_trans"/>
</dbReference>
<dbReference type="STRING" id="1664069.BGLY_4214"/>
<reference evidence="4 6" key="3">
    <citation type="submission" date="2023-03" db="EMBL/GenBank/DDBJ databases">
        <title>Agriculturally important microbes genome sequencing.</title>
        <authorList>
            <person name="Dunlap C."/>
        </authorList>
    </citation>
    <scope>NUCLEOTIDE SEQUENCE [LARGE SCALE GENOMIC DNA]</scope>
    <source>
        <strain evidence="4 6">CBP-3203</strain>
    </source>
</reference>